<feature type="transmembrane region" description="Helical" evidence="16">
    <location>
        <begin position="35"/>
        <end position="55"/>
    </location>
</feature>
<evidence type="ECO:0000256" key="16">
    <source>
        <dbReference type="RuleBase" id="RU367023"/>
    </source>
</evidence>
<keyword evidence="18" id="KW-1185">Reference proteome</keyword>
<dbReference type="EC" id="2.3.1.20" evidence="5 16"/>
<keyword evidence="6 16" id="KW-0444">Lipid biosynthesis</keyword>
<evidence type="ECO:0000256" key="2">
    <source>
        <dbReference type="ARBA" id="ARBA00004771"/>
    </source>
</evidence>
<keyword evidence="10 16" id="KW-0256">Endoplasmic reticulum</keyword>
<comment type="pathway">
    <text evidence="2 16">Glycerolipid metabolism; triacylglycerol biosynthesis.</text>
</comment>
<keyword evidence="13 16" id="KW-0472">Membrane</keyword>
<dbReference type="GO" id="GO:0005811">
    <property type="term" value="C:lipid droplet"/>
    <property type="evidence" value="ECO:0007669"/>
    <property type="project" value="EnsemblFungi"/>
</dbReference>
<dbReference type="Proteomes" id="UP000193944">
    <property type="component" value="Unassembled WGS sequence"/>
</dbReference>
<comment type="pathway">
    <text evidence="3">Lipid metabolism.</text>
</comment>
<keyword evidence="11 16" id="KW-1133">Transmembrane helix</keyword>
<dbReference type="PANTHER" id="PTHR12317:SF0">
    <property type="entry name" value="ACYLTRANSFERASE"/>
    <property type="match status" value="1"/>
</dbReference>
<evidence type="ECO:0000256" key="4">
    <source>
        <dbReference type="ARBA" id="ARBA00005420"/>
    </source>
</evidence>
<comment type="caution">
    <text evidence="17">The sequence shown here is derived from an EMBL/GenBank/DDBJ whole genome shotgun (WGS) entry which is preliminary data.</text>
</comment>
<comment type="similarity">
    <text evidence="4 16">Belongs to the diacylglycerol acyltransferase family.</text>
</comment>
<evidence type="ECO:0000313" key="17">
    <source>
        <dbReference type="EMBL" id="ORX86660.1"/>
    </source>
</evidence>
<dbReference type="Pfam" id="PF03982">
    <property type="entry name" value="DAGAT"/>
    <property type="match status" value="1"/>
</dbReference>
<evidence type="ECO:0000256" key="5">
    <source>
        <dbReference type="ARBA" id="ARBA00013244"/>
    </source>
</evidence>
<dbReference type="UniPathway" id="UPA00282"/>
<evidence type="ECO:0000313" key="18">
    <source>
        <dbReference type="Proteomes" id="UP000193944"/>
    </source>
</evidence>
<keyword evidence="9" id="KW-0319">Glycerol metabolism</keyword>
<evidence type="ECO:0000256" key="8">
    <source>
        <dbReference type="ARBA" id="ARBA00022692"/>
    </source>
</evidence>
<protein>
    <recommendedName>
        <fullName evidence="5 16">Diacylglycerol O-acyltransferase</fullName>
        <ecNumber evidence="5 16">2.3.1.20</ecNumber>
    </recommendedName>
</protein>
<name>A0A1Y1XLN2_9FUNG</name>
<evidence type="ECO:0000256" key="3">
    <source>
        <dbReference type="ARBA" id="ARBA00005189"/>
    </source>
</evidence>
<comment type="caution">
    <text evidence="16">Lacks conserved residue(s) required for the propagation of feature annotation.</text>
</comment>
<evidence type="ECO:0000256" key="1">
    <source>
        <dbReference type="ARBA" id="ARBA00004477"/>
    </source>
</evidence>
<evidence type="ECO:0000256" key="10">
    <source>
        <dbReference type="ARBA" id="ARBA00022824"/>
    </source>
</evidence>
<dbReference type="GO" id="GO:0019432">
    <property type="term" value="P:triglyceride biosynthetic process"/>
    <property type="evidence" value="ECO:0007669"/>
    <property type="project" value="UniProtKB-UniRule"/>
</dbReference>
<dbReference type="GO" id="GO:0140042">
    <property type="term" value="P:lipid droplet formation"/>
    <property type="evidence" value="ECO:0007669"/>
    <property type="project" value="EnsemblFungi"/>
</dbReference>
<dbReference type="EMBL" id="MCFG01000018">
    <property type="protein sequence ID" value="ORX86660.1"/>
    <property type="molecule type" value="Genomic_DNA"/>
</dbReference>
<evidence type="ECO:0000256" key="7">
    <source>
        <dbReference type="ARBA" id="ARBA00022679"/>
    </source>
</evidence>
<accession>A0A1Y1XLN2</accession>
<dbReference type="GO" id="GO:0035356">
    <property type="term" value="P:intracellular triglyceride homeostasis"/>
    <property type="evidence" value="ECO:0007669"/>
    <property type="project" value="EnsemblFungi"/>
</dbReference>
<comment type="catalytic activity">
    <reaction evidence="15 16">
        <text>an acyl-CoA + a 1,2-diacyl-sn-glycerol = a triacyl-sn-glycerol + CoA</text>
        <dbReference type="Rhea" id="RHEA:10868"/>
        <dbReference type="ChEBI" id="CHEBI:17815"/>
        <dbReference type="ChEBI" id="CHEBI:57287"/>
        <dbReference type="ChEBI" id="CHEBI:58342"/>
        <dbReference type="ChEBI" id="CHEBI:64615"/>
        <dbReference type="EC" id="2.3.1.20"/>
    </reaction>
</comment>
<dbReference type="GO" id="GO:0032541">
    <property type="term" value="C:cortical endoplasmic reticulum"/>
    <property type="evidence" value="ECO:0007669"/>
    <property type="project" value="EnsemblFungi"/>
</dbReference>
<dbReference type="GO" id="GO:0097038">
    <property type="term" value="C:perinuclear endoplasmic reticulum"/>
    <property type="evidence" value="ECO:0007669"/>
    <property type="project" value="EnsemblFungi"/>
</dbReference>
<reference evidence="17 18" key="2">
    <citation type="submission" date="2016-08" db="EMBL/GenBank/DDBJ databases">
        <title>Pervasive Adenine N6-methylation of Active Genes in Fungi.</title>
        <authorList>
            <consortium name="DOE Joint Genome Institute"/>
            <person name="Mondo S.J."/>
            <person name="Dannebaum R.O."/>
            <person name="Kuo R.C."/>
            <person name="Labutti K."/>
            <person name="Haridas S."/>
            <person name="Kuo A."/>
            <person name="Salamov A."/>
            <person name="Ahrendt S.R."/>
            <person name="Lipzen A."/>
            <person name="Sullivan W."/>
            <person name="Andreopoulos W.B."/>
            <person name="Clum A."/>
            <person name="Lindquist E."/>
            <person name="Daum C."/>
            <person name="Ramamoorthy G.K."/>
            <person name="Gryganskyi A."/>
            <person name="Culley D."/>
            <person name="Magnuson J.K."/>
            <person name="James T.Y."/>
            <person name="O'Malley M.A."/>
            <person name="Stajich J.E."/>
            <person name="Spatafora J.W."/>
            <person name="Visel A."/>
            <person name="Grigoriev I.V."/>
        </authorList>
    </citation>
    <scope>NUCLEOTIDE SEQUENCE [LARGE SCALE GENOMIC DNA]</scope>
    <source>
        <strain evidence="17 18">S4</strain>
    </source>
</reference>
<evidence type="ECO:0000256" key="12">
    <source>
        <dbReference type="ARBA" id="ARBA00023098"/>
    </source>
</evidence>
<dbReference type="InterPro" id="IPR007130">
    <property type="entry name" value="DAGAT"/>
</dbReference>
<dbReference type="STRING" id="1754192.A0A1Y1XLN2"/>
<evidence type="ECO:0000256" key="9">
    <source>
        <dbReference type="ARBA" id="ARBA00022798"/>
    </source>
</evidence>
<organism evidence="17 18">
    <name type="scientific">Anaeromyces robustus</name>
    <dbReference type="NCBI Taxonomy" id="1754192"/>
    <lineage>
        <taxon>Eukaryota</taxon>
        <taxon>Fungi</taxon>
        <taxon>Fungi incertae sedis</taxon>
        <taxon>Chytridiomycota</taxon>
        <taxon>Chytridiomycota incertae sedis</taxon>
        <taxon>Neocallimastigomycetes</taxon>
        <taxon>Neocallimastigales</taxon>
        <taxon>Neocallimastigaceae</taxon>
        <taxon>Anaeromyces</taxon>
    </lineage>
</organism>
<reference evidence="17 18" key="1">
    <citation type="submission" date="2016-08" db="EMBL/GenBank/DDBJ databases">
        <title>A Parts List for Fungal Cellulosomes Revealed by Comparative Genomics.</title>
        <authorList>
            <consortium name="DOE Joint Genome Institute"/>
            <person name="Haitjema C.H."/>
            <person name="Gilmore S.P."/>
            <person name="Henske J.K."/>
            <person name="Solomon K.V."/>
            <person name="De Groot R."/>
            <person name="Kuo A."/>
            <person name="Mondo S.J."/>
            <person name="Salamov A.A."/>
            <person name="Labutti K."/>
            <person name="Zhao Z."/>
            <person name="Chiniquy J."/>
            <person name="Barry K."/>
            <person name="Brewer H.M."/>
            <person name="Purvine S.O."/>
            <person name="Wright A.T."/>
            <person name="Boxma B."/>
            <person name="Van Alen T."/>
            <person name="Hackstein J.H."/>
            <person name="Baker S.E."/>
            <person name="Grigoriev I.V."/>
            <person name="O'Malley M.A."/>
        </authorList>
    </citation>
    <scope>NUCLEOTIDE SEQUENCE [LARGE SCALE GENOMIC DNA]</scope>
    <source>
        <strain evidence="17 18">S4</strain>
    </source>
</reference>
<keyword evidence="12 16" id="KW-0443">Lipid metabolism</keyword>
<evidence type="ECO:0000256" key="14">
    <source>
        <dbReference type="ARBA" id="ARBA00023315"/>
    </source>
</evidence>
<dbReference type="AlphaFoldDB" id="A0A1Y1XLN2"/>
<proteinExistence type="inferred from homology"/>
<dbReference type="GO" id="GO:0005789">
    <property type="term" value="C:endoplasmic reticulum membrane"/>
    <property type="evidence" value="ECO:0007669"/>
    <property type="project" value="UniProtKB-SubCell"/>
</dbReference>
<sequence length="339" mass="39515">MSKTVEPKVEKDVDDIEYNEDAVEKKPTFLETISAVIWSALMFIGIGLYIVLICYKKTRLLMVIYYIWIIYDNVVNKTPIYGRRVEFVRNMKLWKLVRDYFPIRLHKSANLDSNKQYLFGYHPHGIVCISSNIAFSSEALSISKVFPGINIRLATIPINFWVPFWRDYVLMIGYCNCDRKAITGIFKETNHSVVIVIGGANESLYSYPGTYKIILKRRKGFVRIALKNGISLVPVLNFGEVDVFDQIQHKIVTENNTLIKKYLGFRLPTFYGRLKLWIPYSRPINVVTGIPIDCPKIENPTDEDIQKYLDLYIAELQRIWEENKDKYAKNRKTELELVE</sequence>
<evidence type="ECO:0000256" key="13">
    <source>
        <dbReference type="ARBA" id="ARBA00023136"/>
    </source>
</evidence>
<dbReference type="PANTHER" id="PTHR12317">
    <property type="entry name" value="DIACYLGLYCEROL O-ACYLTRANSFERASE"/>
    <property type="match status" value="1"/>
</dbReference>
<evidence type="ECO:0000256" key="15">
    <source>
        <dbReference type="ARBA" id="ARBA00048109"/>
    </source>
</evidence>
<keyword evidence="7 17" id="KW-0808">Transferase</keyword>
<comment type="subcellular location">
    <subcellularLocation>
        <location evidence="1 16">Endoplasmic reticulum membrane</location>
        <topology evidence="1 16">Multi-pass membrane protein</topology>
    </subcellularLocation>
</comment>
<dbReference type="GO" id="GO:0006071">
    <property type="term" value="P:glycerol metabolic process"/>
    <property type="evidence" value="ECO:0007669"/>
    <property type="project" value="UniProtKB-UniRule"/>
</dbReference>
<gene>
    <name evidence="17" type="ORF">BCR32DRAFT_324859</name>
</gene>
<evidence type="ECO:0000256" key="6">
    <source>
        <dbReference type="ARBA" id="ARBA00022516"/>
    </source>
</evidence>
<dbReference type="OrthoDB" id="264532at2759"/>
<dbReference type="GO" id="GO:0004144">
    <property type="term" value="F:diacylglycerol O-acyltransferase activity"/>
    <property type="evidence" value="ECO:0007669"/>
    <property type="project" value="UniProtKB-UniRule"/>
</dbReference>
<dbReference type="GO" id="GO:0006672">
    <property type="term" value="P:ceramide metabolic process"/>
    <property type="evidence" value="ECO:0007669"/>
    <property type="project" value="EnsemblFungi"/>
</dbReference>
<dbReference type="CDD" id="cd07987">
    <property type="entry name" value="LPLAT_MGAT-like"/>
    <property type="match status" value="1"/>
</dbReference>
<comment type="function">
    <text evidence="16">Catalyzes the terminal and only committed step in triacylglycerol synthesis by using diacylglycerol and fatty acyl CoA as substrates.</text>
</comment>
<keyword evidence="8 16" id="KW-0812">Transmembrane</keyword>
<evidence type="ECO:0000256" key="11">
    <source>
        <dbReference type="ARBA" id="ARBA00022989"/>
    </source>
</evidence>
<keyword evidence="14 16" id="KW-0012">Acyltransferase</keyword>